<reference evidence="2" key="1">
    <citation type="submission" date="2021-06" db="EMBL/GenBank/DDBJ databases">
        <authorList>
            <person name="Hodson N. C."/>
            <person name="Mongue J. A."/>
            <person name="Jaron S. K."/>
        </authorList>
    </citation>
    <scope>NUCLEOTIDE SEQUENCE</scope>
</reference>
<evidence type="ECO:0000256" key="1">
    <source>
        <dbReference type="SAM" id="Phobius"/>
    </source>
</evidence>
<keyword evidence="1" id="KW-0472">Membrane</keyword>
<keyword evidence="1" id="KW-0812">Transmembrane</keyword>
<feature type="transmembrane region" description="Helical" evidence="1">
    <location>
        <begin position="45"/>
        <end position="66"/>
    </location>
</feature>
<evidence type="ECO:0000313" key="2">
    <source>
        <dbReference type="EMBL" id="CAG7722425.1"/>
    </source>
</evidence>
<sequence>MGWFKNVLHYVALHLFTLLQVVIPEDLGEHPAAMQHGNNNGSRRLWLLIDHLPILIAYYLTLQVLFQQQINLAPNCSNNLPETESLNVNNVCVEHICPENRSQDFKEDHKRQG</sequence>
<proteinExistence type="predicted"/>
<dbReference type="AlphaFoldDB" id="A0A8J2K8S9"/>
<keyword evidence="3" id="KW-1185">Reference proteome</keyword>
<accession>A0A8J2K8S9</accession>
<evidence type="ECO:0000313" key="3">
    <source>
        <dbReference type="Proteomes" id="UP000708208"/>
    </source>
</evidence>
<organism evidence="2 3">
    <name type="scientific">Allacma fusca</name>
    <dbReference type="NCBI Taxonomy" id="39272"/>
    <lineage>
        <taxon>Eukaryota</taxon>
        <taxon>Metazoa</taxon>
        <taxon>Ecdysozoa</taxon>
        <taxon>Arthropoda</taxon>
        <taxon>Hexapoda</taxon>
        <taxon>Collembola</taxon>
        <taxon>Symphypleona</taxon>
        <taxon>Sminthuridae</taxon>
        <taxon>Allacma</taxon>
    </lineage>
</organism>
<gene>
    <name evidence="2" type="ORF">AFUS01_LOCUS11557</name>
</gene>
<keyword evidence="1" id="KW-1133">Transmembrane helix</keyword>
<name>A0A8J2K8S9_9HEXA</name>
<comment type="caution">
    <text evidence="2">The sequence shown here is derived from an EMBL/GenBank/DDBJ whole genome shotgun (WGS) entry which is preliminary data.</text>
</comment>
<dbReference type="Proteomes" id="UP000708208">
    <property type="component" value="Unassembled WGS sequence"/>
</dbReference>
<feature type="transmembrane region" description="Helical" evidence="1">
    <location>
        <begin position="6"/>
        <end position="24"/>
    </location>
</feature>
<protein>
    <submittedName>
        <fullName evidence="2">Uncharacterized protein</fullName>
    </submittedName>
</protein>
<dbReference type="EMBL" id="CAJVCH010089193">
    <property type="protein sequence ID" value="CAG7722425.1"/>
    <property type="molecule type" value="Genomic_DNA"/>
</dbReference>